<dbReference type="Pfam" id="PF01182">
    <property type="entry name" value="Glucosamine_iso"/>
    <property type="match status" value="1"/>
</dbReference>
<dbReference type="GO" id="GO:0006098">
    <property type="term" value="P:pentose-phosphate shunt"/>
    <property type="evidence" value="ECO:0007669"/>
    <property type="project" value="UniProtKB-UniPathway"/>
</dbReference>
<dbReference type="InterPro" id="IPR006148">
    <property type="entry name" value="Glc/Gal-6P_isomerase"/>
</dbReference>
<dbReference type="RefSeq" id="WP_006365401.1">
    <property type="nucleotide sequence ID" value="NZ_AASE01000001.1"/>
</dbReference>
<organism evidence="9 10">
    <name type="scientific">Chlorobium ferrooxidans DSM 13031</name>
    <dbReference type="NCBI Taxonomy" id="377431"/>
    <lineage>
        <taxon>Bacteria</taxon>
        <taxon>Pseudomonadati</taxon>
        <taxon>Chlorobiota</taxon>
        <taxon>Chlorobiia</taxon>
        <taxon>Chlorobiales</taxon>
        <taxon>Chlorobiaceae</taxon>
        <taxon>Chlorobium/Pelodictyon group</taxon>
        <taxon>Chlorobium</taxon>
    </lineage>
</organism>
<dbReference type="InterPro" id="IPR039104">
    <property type="entry name" value="6PGL"/>
</dbReference>
<evidence type="ECO:0000256" key="6">
    <source>
        <dbReference type="ARBA" id="ARBA00020337"/>
    </source>
</evidence>
<dbReference type="OrthoDB" id="9810967at2"/>
<dbReference type="AlphaFoldDB" id="Q0YUA1"/>
<keyword evidence="7" id="KW-0378">Hydrolase</keyword>
<comment type="caution">
    <text evidence="9">The sequence shown here is derived from an EMBL/GenBank/DDBJ whole genome shotgun (WGS) entry which is preliminary data.</text>
</comment>
<dbReference type="GO" id="GO:0005975">
    <property type="term" value="P:carbohydrate metabolic process"/>
    <property type="evidence" value="ECO:0007669"/>
    <property type="project" value="UniProtKB-UniRule"/>
</dbReference>
<feature type="domain" description="Glucosamine/galactosamine-6-phosphate isomerase" evidence="8">
    <location>
        <begin position="16"/>
        <end position="267"/>
    </location>
</feature>
<name>Q0YUA1_9CHLB</name>
<comment type="similarity">
    <text evidence="4 7">Belongs to the glucosamine/galactosamine-6-phosphate isomerase family. 6-phosphogluconolactonase subfamily.</text>
</comment>
<evidence type="ECO:0000256" key="5">
    <source>
        <dbReference type="ARBA" id="ARBA00013198"/>
    </source>
</evidence>
<dbReference type="Proteomes" id="UP000004162">
    <property type="component" value="Unassembled WGS sequence"/>
</dbReference>
<reference evidence="9 10" key="2">
    <citation type="submission" date="2006-07" db="EMBL/GenBank/DDBJ databases">
        <title>Sequencing of the draft genome and assembly of Chlorobium ferroxidans DSM 13031.</title>
        <authorList>
            <consortium name="US DOE Joint Genome Institute (JGI-PGF)"/>
            <person name="Copeland A."/>
            <person name="Lucas S."/>
            <person name="Lapidus A."/>
            <person name="Barry K."/>
            <person name="Glavina del Rio T."/>
            <person name="Dalin E."/>
            <person name="Tice H."/>
            <person name="Bruce D."/>
            <person name="Pitluck S."/>
            <person name="Richardson P."/>
        </authorList>
    </citation>
    <scope>NUCLEOTIDE SEQUENCE [LARGE SCALE GENOMIC DNA]</scope>
    <source>
        <strain evidence="9 10">DSM 13031</strain>
    </source>
</reference>
<dbReference type="PANTHER" id="PTHR11054:SF0">
    <property type="entry name" value="6-PHOSPHOGLUCONOLACTONASE"/>
    <property type="match status" value="1"/>
</dbReference>
<dbReference type="EMBL" id="AASE01000001">
    <property type="protein sequence ID" value="EAT60125.1"/>
    <property type="molecule type" value="Genomic_DNA"/>
</dbReference>
<dbReference type="NCBIfam" id="TIGR01198">
    <property type="entry name" value="pgl"/>
    <property type="match status" value="1"/>
</dbReference>
<gene>
    <name evidence="7" type="primary">pgl</name>
    <name evidence="9" type="ORF">CferDRAFT_2132</name>
</gene>
<evidence type="ECO:0000313" key="10">
    <source>
        <dbReference type="Proteomes" id="UP000004162"/>
    </source>
</evidence>
<dbReference type="Gene3D" id="3.40.50.1360">
    <property type="match status" value="1"/>
</dbReference>
<dbReference type="InterPro" id="IPR005900">
    <property type="entry name" value="6-phosphogluconolactonase_DevB"/>
</dbReference>
<proteinExistence type="inferred from homology"/>
<dbReference type="PANTHER" id="PTHR11054">
    <property type="entry name" value="6-PHOSPHOGLUCONOLACTONASE"/>
    <property type="match status" value="1"/>
</dbReference>
<dbReference type="GO" id="GO:0017057">
    <property type="term" value="F:6-phosphogluconolactonase activity"/>
    <property type="evidence" value="ECO:0007669"/>
    <property type="project" value="UniProtKB-UniRule"/>
</dbReference>
<accession>Q0YUA1</accession>
<dbReference type="UniPathway" id="UPA00115">
    <property type="reaction ID" value="UER00409"/>
</dbReference>
<dbReference type="SUPFAM" id="SSF100950">
    <property type="entry name" value="NagB/RpiA/CoA transferase-like"/>
    <property type="match status" value="1"/>
</dbReference>
<dbReference type="InterPro" id="IPR037171">
    <property type="entry name" value="NagB/RpiA_transferase-like"/>
</dbReference>
<dbReference type="EC" id="3.1.1.31" evidence="5 7"/>
<evidence type="ECO:0000256" key="2">
    <source>
        <dbReference type="ARBA" id="ARBA00002681"/>
    </source>
</evidence>
<evidence type="ECO:0000256" key="1">
    <source>
        <dbReference type="ARBA" id="ARBA00000832"/>
    </source>
</evidence>
<evidence type="ECO:0000313" key="9">
    <source>
        <dbReference type="EMBL" id="EAT60125.1"/>
    </source>
</evidence>
<evidence type="ECO:0000259" key="8">
    <source>
        <dbReference type="Pfam" id="PF01182"/>
    </source>
</evidence>
<evidence type="ECO:0000256" key="3">
    <source>
        <dbReference type="ARBA" id="ARBA00004961"/>
    </source>
</evidence>
<dbReference type="CDD" id="cd01400">
    <property type="entry name" value="6PGL"/>
    <property type="match status" value="1"/>
</dbReference>
<evidence type="ECO:0000256" key="4">
    <source>
        <dbReference type="ARBA" id="ARBA00010662"/>
    </source>
</evidence>
<sequence>MNNQKREKSFYSGSVADMTEHAAALIITEAYRSIADHGRFSLVLAGGNSPRSLYRQLADGIETGCLEHYGLRLPDGEQTEKNGQCTLMPWQQTWIFWGDERCVPPGHPESNYRMAEETLLLHSPLPVDHLFRIPAEQADAGRAAEAYETAIRSFFSIPGHPHTPENVPAFDLLLLGLGEDGHTASLFAGNVQALQESMRLAIAVDAPNGNPPGKRITITLPLINHARNVLFFTFGKAKARLAEKIYRKEECNLPASLVSPVNGRLFWFTAQP</sequence>
<reference evidence="9 10" key="1">
    <citation type="submission" date="2006-07" db="EMBL/GenBank/DDBJ databases">
        <title>Annotation of the draft genome assembly of Chlorobium ferroxidans DSM 13031.</title>
        <authorList>
            <consortium name="US DOE Joint Genome Institute (JGI-ORNL)"/>
            <person name="Larimer F."/>
            <person name="Land M."/>
            <person name="Hauser L."/>
        </authorList>
    </citation>
    <scope>NUCLEOTIDE SEQUENCE [LARGE SCALE GENOMIC DNA]</scope>
    <source>
        <strain evidence="9 10">DSM 13031</strain>
    </source>
</reference>
<keyword evidence="10" id="KW-1185">Reference proteome</keyword>
<protein>
    <recommendedName>
        <fullName evidence="6 7">6-phosphogluconolactonase</fullName>
        <shortName evidence="7">6PGL</shortName>
        <ecNumber evidence="5 7">3.1.1.31</ecNumber>
    </recommendedName>
</protein>
<evidence type="ECO:0000256" key="7">
    <source>
        <dbReference type="RuleBase" id="RU365095"/>
    </source>
</evidence>
<comment type="function">
    <text evidence="2 7">Hydrolysis of 6-phosphogluconolactone to 6-phosphogluconate.</text>
</comment>
<comment type="pathway">
    <text evidence="3 7">Carbohydrate degradation; pentose phosphate pathway; D-ribulose 5-phosphate from D-glucose 6-phosphate (oxidative stage): step 2/3.</text>
</comment>
<comment type="catalytic activity">
    <reaction evidence="1 7">
        <text>6-phospho-D-glucono-1,5-lactone + H2O = 6-phospho-D-gluconate + H(+)</text>
        <dbReference type="Rhea" id="RHEA:12556"/>
        <dbReference type="ChEBI" id="CHEBI:15377"/>
        <dbReference type="ChEBI" id="CHEBI:15378"/>
        <dbReference type="ChEBI" id="CHEBI:57955"/>
        <dbReference type="ChEBI" id="CHEBI:58759"/>
        <dbReference type="EC" id="3.1.1.31"/>
    </reaction>
</comment>